<dbReference type="EMBL" id="BAQW01000012">
    <property type="protein sequence ID" value="GBR14535.1"/>
    <property type="molecule type" value="Genomic_DNA"/>
</dbReference>
<proteinExistence type="predicted"/>
<feature type="compositionally biased region" description="Polar residues" evidence="1">
    <location>
        <begin position="32"/>
        <end position="47"/>
    </location>
</feature>
<gene>
    <name evidence="2" type="ORF">AA0228_2283</name>
</gene>
<organism evidence="2 3">
    <name type="scientific">Gluconobacter frateurii NRIC 0228</name>
    <dbReference type="NCBI Taxonomy" id="1307946"/>
    <lineage>
        <taxon>Bacteria</taxon>
        <taxon>Pseudomonadati</taxon>
        <taxon>Pseudomonadota</taxon>
        <taxon>Alphaproteobacteria</taxon>
        <taxon>Acetobacterales</taxon>
        <taxon>Acetobacteraceae</taxon>
        <taxon>Gluconobacter</taxon>
    </lineage>
</organism>
<dbReference type="Proteomes" id="UP001061070">
    <property type="component" value="Unassembled WGS sequence"/>
</dbReference>
<evidence type="ECO:0000256" key="1">
    <source>
        <dbReference type="SAM" id="MobiDB-lite"/>
    </source>
</evidence>
<evidence type="ECO:0000313" key="3">
    <source>
        <dbReference type="Proteomes" id="UP001061070"/>
    </source>
</evidence>
<feature type="region of interest" description="Disordered" evidence="1">
    <location>
        <begin position="67"/>
        <end position="94"/>
    </location>
</feature>
<keyword evidence="3" id="KW-1185">Reference proteome</keyword>
<reference evidence="2" key="1">
    <citation type="submission" date="2013-04" db="EMBL/GenBank/DDBJ databases">
        <title>The genome sequencing project of 58 acetic acid bacteria.</title>
        <authorList>
            <person name="Okamoto-Kainuma A."/>
            <person name="Ishikawa M."/>
            <person name="Umino S."/>
            <person name="Koizumi Y."/>
            <person name="Shiwa Y."/>
            <person name="Yoshikawa H."/>
            <person name="Matsutani M."/>
            <person name="Matsushita K."/>
        </authorList>
    </citation>
    <scope>NUCLEOTIDE SEQUENCE</scope>
    <source>
        <strain evidence="2">NRIC 0228</strain>
    </source>
</reference>
<accession>A0ABQ0QDR6</accession>
<sequence length="118" mass="13015">MQALATRHTTSWTVYNNQKTSHGRRILGFFQGGSNTRDIVTDDTSNNEARDVRPPSQINCDWVAFTNSDNEGCDKKKKGGNSPSEKPPSFSLGPEKGICFRIHETVVSGPTDNVNFPT</sequence>
<evidence type="ECO:0000313" key="2">
    <source>
        <dbReference type="EMBL" id="GBR14535.1"/>
    </source>
</evidence>
<name>A0ABQ0QDR6_9PROT</name>
<feature type="region of interest" description="Disordered" evidence="1">
    <location>
        <begin position="29"/>
        <end position="54"/>
    </location>
</feature>
<protein>
    <submittedName>
        <fullName evidence="2">Uncharacterized protein</fullName>
    </submittedName>
</protein>
<comment type="caution">
    <text evidence="2">The sequence shown here is derived from an EMBL/GenBank/DDBJ whole genome shotgun (WGS) entry which is preliminary data.</text>
</comment>